<feature type="chain" id="PRO_5039500069" evidence="1">
    <location>
        <begin position="23"/>
        <end position="254"/>
    </location>
</feature>
<dbReference type="PANTHER" id="PTHR34385">
    <property type="entry name" value="D-ALANYL-D-ALANINE CARBOXYPEPTIDASE"/>
    <property type="match status" value="1"/>
</dbReference>
<protein>
    <submittedName>
        <fullName evidence="3">D-alanyl-D-alanine carboxypeptidase</fullName>
    </submittedName>
</protein>
<keyword evidence="4" id="KW-1185">Reference proteome</keyword>
<reference evidence="3" key="2">
    <citation type="submission" date="2020-09" db="EMBL/GenBank/DDBJ databases">
        <authorList>
            <person name="Sun Q."/>
            <person name="Ohkuma M."/>
        </authorList>
    </citation>
    <scope>NUCLEOTIDE SEQUENCE</scope>
    <source>
        <strain evidence="3">JCM 15325</strain>
    </source>
</reference>
<dbReference type="RefSeq" id="WP_188804914.1">
    <property type="nucleotide sequence ID" value="NZ_BMOK01000019.1"/>
</dbReference>
<dbReference type="EMBL" id="BMOK01000019">
    <property type="protein sequence ID" value="GGL64446.1"/>
    <property type="molecule type" value="Genomic_DNA"/>
</dbReference>
<dbReference type="InterPro" id="IPR058193">
    <property type="entry name" value="VanY/YodJ_core_dom"/>
</dbReference>
<dbReference type="Proteomes" id="UP000654670">
    <property type="component" value="Unassembled WGS sequence"/>
</dbReference>
<accession>A0A917S8K3</accession>
<evidence type="ECO:0000313" key="3">
    <source>
        <dbReference type="EMBL" id="GGL64446.1"/>
    </source>
</evidence>
<evidence type="ECO:0000259" key="2">
    <source>
        <dbReference type="Pfam" id="PF02557"/>
    </source>
</evidence>
<evidence type="ECO:0000313" key="4">
    <source>
        <dbReference type="Proteomes" id="UP000654670"/>
    </source>
</evidence>
<keyword evidence="3" id="KW-0378">Hydrolase</keyword>
<comment type="caution">
    <text evidence="3">The sequence shown here is derived from an EMBL/GenBank/DDBJ whole genome shotgun (WGS) entry which is preliminary data.</text>
</comment>
<dbReference type="CDD" id="cd14852">
    <property type="entry name" value="LD-carboxypeptidase"/>
    <property type="match status" value="1"/>
</dbReference>
<keyword evidence="3" id="KW-0645">Protease</keyword>
<dbReference type="SUPFAM" id="SSF55166">
    <property type="entry name" value="Hedgehog/DD-peptidase"/>
    <property type="match status" value="1"/>
</dbReference>
<organism evidence="3 4">
    <name type="scientific">Sporolactobacillus putidus</name>
    <dbReference type="NCBI Taxonomy" id="492735"/>
    <lineage>
        <taxon>Bacteria</taxon>
        <taxon>Bacillati</taxon>
        <taxon>Bacillota</taxon>
        <taxon>Bacilli</taxon>
        <taxon>Bacillales</taxon>
        <taxon>Sporolactobacillaceae</taxon>
        <taxon>Sporolactobacillus</taxon>
    </lineage>
</organism>
<keyword evidence="3" id="KW-0121">Carboxypeptidase</keyword>
<reference evidence="3" key="1">
    <citation type="journal article" date="2014" name="Int. J. Syst. Evol. Microbiol.">
        <title>Complete genome sequence of Corynebacterium casei LMG S-19264T (=DSM 44701T), isolated from a smear-ripened cheese.</title>
        <authorList>
            <consortium name="US DOE Joint Genome Institute (JGI-PGF)"/>
            <person name="Walter F."/>
            <person name="Albersmeier A."/>
            <person name="Kalinowski J."/>
            <person name="Ruckert C."/>
        </authorList>
    </citation>
    <scope>NUCLEOTIDE SEQUENCE</scope>
    <source>
        <strain evidence="3">JCM 15325</strain>
    </source>
</reference>
<dbReference type="GO" id="GO:0004180">
    <property type="term" value="F:carboxypeptidase activity"/>
    <property type="evidence" value="ECO:0007669"/>
    <property type="project" value="UniProtKB-KW"/>
</dbReference>
<dbReference type="InterPro" id="IPR009045">
    <property type="entry name" value="Zn_M74/Hedgehog-like"/>
</dbReference>
<dbReference type="Gene3D" id="3.30.1380.10">
    <property type="match status" value="1"/>
</dbReference>
<dbReference type="PROSITE" id="PS51257">
    <property type="entry name" value="PROKAR_LIPOPROTEIN"/>
    <property type="match status" value="1"/>
</dbReference>
<dbReference type="Pfam" id="PF02557">
    <property type="entry name" value="VanY"/>
    <property type="match status" value="1"/>
</dbReference>
<gene>
    <name evidence="3" type="primary">dacF</name>
    <name evidence="3" type="ORF">GCM10007968_30440</name>
</gene>
<evidence type="ECO:0000256" key="1">
    <source>
        <dbReference type="SAM" id="SignalP"/>
    </source>
</evidence>
<keyword evidence="1" id="KW-0732">Signal</keyword>
<dbReference type="PANTHER" id="PTHR34385:SF1">
    <property type="entry name" value="PEPTIDOGLYCAN L-ALANYL-D-GLUTAMATE ENDOPEPTIDASE CWLK"/>
    <property type="match status" value="1"/>
</dbReference>
<feature type="signal peptide" evidence="1">
    <location>
        <begin position="1"/>
        <end position="22"/>
    </location>
</feature>
<sequence>MKVNINLYAGVIAAFLSLAACSDTVHQVKPSNVQKDSPAAQPGLAVKTVSSLNREDVHIVANPDSTLVLVNKFFKLPDNYVPKQLVYPDVPFITGDKSETAKMRPAAAKALETMFAAAQKDGIQLAGVSAYRSYASQTVLFNTYVKEDGEKKALTYSARPGTSEHETGLAIDVSGISGQYAASPAFATTPEAAWLAAHAPDYGFIIRYPKGKESVTGYEYEAWHLRYVGLPVSKKIAERGLTLEEYLSDVSVIR</sequence>
<name>A0A917S8K3_9BACL</name>
<dbReference type="InterPro" id="IPR052179">
    <property type="entry name" value="DD-CPase-like"/>
</dbReference>
<dbReference type="AlphaFoldDB" id="A0A917S8K3"/>
<dbReference type="InterPro" id="IPR003709">
    <property type="entry name" value="VanY-like_core_dom"/>
</dbReference>
<dbReference type="GO" id="GO:0006508">
    <property type="term" value="P:proteolysis"/>
    <property type="evidence" value="ECO:0007669"/>
    <property type="project" value="InterPro"/>
</dbReference>
<proteinExistence type="predicted"/>
<feature type="domain" description="D-alanyl-D-alanine carboxypeptidase-like core" evidence="2">
    <location>
        <begin position="102"/>
        <end position="229"/>
    </location>
</feature>